<dbReference type="InterPro" id="IPR046000">
    <property type="entry name" value="DUF5956"/>
</dbReference>
<dbReference type="Proteomes" id="UP000000485">
    <property type="component" value="Chromosome"/>
</dbReference>
<keyword evidence="2" id="KW-1185">Reference proteome</keyword>
<dbReference type="KEGG" id="cga:Celgi_0381"/>
<dbReference type="RefSeq" id="WP_013882428.1">
    <property type="nucleotide sequence ID" value="NC_015671.1"/>
</dbReference>
<reference evidence="2" key="1">
    <citation type="submission" date="2011-04" db="EMBL/GenBank/DDBJ databases">
        <title>Complete sequence of Cellvibrio gilvus ATCC 13127.</title>
        <authorList>
            <person name="Lucas S."/>
            <person name="Han J."/>
            <person name="Lapidus A."/>
            <person name="Cheng J.-F."/>
            <person name="Goodwin L."/>
            <person name="Pitluck S."/>
            <person name="Peters L."/>
            <person name="Munk A."/>
            <person name="Detter J.C."/>
            <person name="Han C."/>
            <person name="Tapia R."/>
            <person name="Land M."/>
            <person name="Hauser L."/>
            <person name="Kyrpides N."/>
            <person name="Ivanova N."/>
            <person name="Ovchinnikova G."/>
            <person name="Pagani I."/>
            <person name="Mead D."/>
            <person name="Brumm P."/>
            <person name="Woyke T."/>
        </authorList>
    </citation>
    <scope>NUCLEOTIDE SEQUENCE [LARGE SCALE GENOMIC DNA]</scope>
    <source>
        <strain evidence="2">ATCC 13127 / NRRL B-14078</strain>
    </source>
</reference>
<sequence>MSPSWRSHPPSALSVDGPRVLLRREALPEVVALTEQGWELTSEAPIWMFLPAVFPATHRTWVHDRSSLFWTEYVDGVLQGERPLSARDAADVHRLYAEHAAWCGFPGWDTSRLWLLRGRPGLTLEQITDRIAERTNGRGFGGGPSPWLGQLAERVVTELLSD</sequence>
<accession>F8A4T7</accession>
<evidence type="ECO:0000313" key="2">
    <source>
        <dbReference type="Proteomes" id="UP000000485"/>
    </source>
</evidence>
<gene>
    <name evidence="1" type="ordered locus">Celgi_0381</name>
</gene>
<dbReference type="EMBL" id="CP002665">
    <property type="protein sequence ID" value="AEI10903.1"/>
    <property type="molecule type" value="Genomic_DNA"/>
</dbReference>
<name>F8A4T7_CELGA</name>
<organism evidence="1 2">
    <name type="scientific">Cellulomonas gilvus (strain ATCC 13127 / NRRL B-14078)</name>
    <name type="common">Cellvibrio gilvus</name>
    <dbReference type="NCBI Taxonomy" id="593907"/>
    <lineage>
        <taxon>Bacteria</taxon>
        <taxon>Bacillati</taxon>
        <taxon>Actinomycetota</taxon>
        <taxon>Actinomycetes</taxon>
        <taxon>Micrococcales</taxon>
        <taxon>Cellulomonadaceae</taxon>
        <taxon>Cellulomonas</taxon>
    </lineage>
</organism>
<proteinExistence type="predicted"/>
<dbReference type="HOGENOM" id="CLU_1632385_0_0_11"/>
<dbReference type="Pfam" id="PF19381">
    <property type="entry name" value="DUF5956"/>
    <property type="match status" value="1"/>
</dbReference>
<protein>
    <submittedName>
        <fullName evidence="1">Uncharacterized protein</fullName>
    </submittedName>
</protein>
<evidence type="ECO:0000313" key="1">
    <source>
        <dbReference type="EMBL" id="AEI10903.1"/>
    </source>
</evidence>
<dbReference type="STRING" id="593907.Celgi_0381"/>
<dbReference type="OrthoDB" id="4850920at2"/>
<dbReference type="AlphaFoldDB" id="F8A4T7"/>